<gene>
    <name evidence="3" type="ORF">FKG95_06035</name>
</gene>
<comment type="caution">
    <text evidence="3">The sequence shown here is derived from an EMBL/GenBank/DDBJ whole genome shotgun (WGS) entry which is preliminary data.</text>
</comment>
<name>A0A545TX51_9PROT</name>
<accession>A0A545TX51</accession>
<dbReference type="SUPFAM" id="SSF53850">
    <property type="entry name" value="Periplasmic binding protein-like II"/>
    <property type="match status" value="1"/>
</dbReference>
<keyword evidence="2" id="KW-0732">Signal</keyword>
<evidence type="ECO:0000313" key="3">
    <source>
        <dbReference type="EMBL" id="TQV81798.1"/>
    </source>
</evidence>
<dbReference type="Gene3D" id="3.40.190.10">
    <property type="entry name" value="Periplasmic binding protein-like II"/>
    <property type="match status" value="1"/>
</dbReference>
<sequence length="318" mass="33207">MRKAATFLLSSLMAGALAASAGAEDFPSRDIDLIVPFDPGGAVDTTSRIIAETANKMLTGTEISVVNKSGGGGVVGQTFASKAAADGYTVLAMTSSVVTNPQMKGAGYSVDDFTPVALYSLDPQVIVVPAGSPIQTAEDFMAAAKENTLNIVVAGVGTSHHMSGLAIERVTDVKFNYVPTKGFGAQVQAVAGGHVDGALWPLGEATAQAENGSVRILTIASESRHSRLPDVPTFQEAGIDIPIWATFRGWSVPKGTPEDVVAKLSDIMRATYEDAGYVKRMKAAGYDPVFRDAEGFKAVVDSYSKLTSVIIDEANLGK</sequence>
<evidence type="ECO:0000313" key="4">
    <source>
        <dbReference type="Proteomes" id="UP000315252"/>
    </source>
</evidence>
<organism evidence="3 4">
    <name type="scientific">Denitrobaculum tricleocarpae</name>
    <dbReference type="NCBI Taxonomy" id="2591009"/>
    <lineage>
        <taxon>Bacteria</taxon>
        <taxon>Pseudomonadati</taxon>
        <taxon>Pseudomonadota</taxon>
        <taxon>Alphaproteobacteria</taxon>
        <taxon>Rhodospirillales</taxon>
        <taxon>Rhodospirillaceae</taxon>
        <taxon>Denitrobaculum</taxon>
    </lineage>
</organism>
<dbReference type="Proteomes" id="UP000315252">
    <property type="component" value="Unassembled WGS sequence"/>
</dbReference>
<protein>
    <submittedName>
        <fullName evidence="3">Tripartite tricarboxylate transporter substrate binding protein</fullName>
    </submittedName>
</protein>
<dbReference type="AlphaFoldDB" id="A0A545TX51"/>
<dbReference type="OrthoDB" id="7250553at2"/>
<evidence type="ECO:0000256" key="2">
    <source>
        <dbReference type="SAM" id="SignalP"/>
    </source>
</evidence>
<dbReference type="InterPro" id="IPR042100">
    <property type="entry name" value="Bug_dom1"/>
</dbReference>
<dbReference type="Gene3D" id="3.40.190.150">
    <property type="entry name" value="Bordetella uptake gene, domain 1"/>
    <property type="match status" value="1"/>
</dbReference>
<keyword evidence="4" id="KW-1185">Reference proteome</keyword>
<dbReference type="PIRSF" id="PIRSF017082">
    <property type="entry name" value="YflP"/>
    <property type="match status" value="1"/>
</dbReference>
<feature type="signal peptide" evidence="2">
    <location>
        <begin position="1"/>
        <end position="23"/>
    </location>
</feature>
<dbReference type="PANTHER" id="PTHR42928:SF5">
    <property type="entry name" value="BLR1237 PROTEIN"/>
    <property type="match status" value="1"/>
</dbReference>
<reference evidence="3 4" key="1">
    <citation type="submission" date="2019-06" db="EMBL/GenBank/DDBJ databases">
        <title>Whole genome sequence for Rhodospirillaceae sp. R148.</title>
        <authorList>
            <person name="Wang G."/>
        </authorList>
    </citation>
    <scope>NUCLEOTIDE SEQUENCE [LARGE SCALE GENOMIC DNA]</scope>
    <source>
        <strain evidence="3 4">R148</strain>
    </source>
</reference>
<proteinExistence type="inferred from homology"/>
<dbReference type="RefSeq" id="WP_142895429.1">
    <property type="nucleotide sequence ID" value="NZ_ML660053.1"/>
</dbReference>
<dbReference type="CDD" id="cd07012">
    <property type="entry name" value="PBP2_Bug_TTT"/>
    <property type="match status" value="1"/>
</dbReference>
<evidence type="ECO:0000256" key="1">
    <source>
        <dbReference type="ARBA" id="ARBA00006987"/>
    </source>
</evidence>
<dbReference type="Pfam" id="PF03401">
    <property type="entry name" value="TctC"/>
    <property type="match status" value="1"/>
</dbReference>
<dbReference type="PANTHER" id="PTHR42928">
    <property type="entry name" value="TRICARBOXYLATE-BINDING PROTEIN"/>
    <property type="match status" value="1"/>
</dbReference>
<dbReference type="InterPro" id="IPR005064">
    <property type="entry name" value="BUG"/>
</dbReference>
<comment type="similarity">
    <text evidence="1">Belongs to the UPF0065 (bug) family.</text>
</comment>
<dbReference type="EMBL" id="VHSH01000002">
    <property type="protein sequence ID" value="TQV81798.1"/>
    <property type="molecule type" value="Genomic_DNA"/>
</dbReference>
<feature type="chain" id="PRO_5022076791" evidence="2">
    <location>
        <begin position="24"/>
        <end position="318"/>
    </location>
</feature>